<evidence type="ECO:0000313" key="2">
    <source>
        <dbReference type="EMBL" id="TNU77230.1"/>
    </source>
</evidence>
<name>A0A5C5BG20_9MICO</name>
<feature type="region of interest" description="Disordered" evidence="1">
    <location>
        <begin position="1"/>
        <end position="90"/>
    </location>
</feature>
<gene>
    <name evidence="2" type="ORF">FH969_00155</name>
</gene>
<sequence>MTREPGDPRDDLPDWPDDVVIPDDLSALLGDTEGTTADQASAAGSPPAGVEPRAASAPAAAPSEGADAAGRADLRDGGTAAAADAGPAEGEAADPIVRTTAVVLTSVRQAKVLAGVLALTGIEAAVVPSARGALAVRYVEQAAADVDPAEALSGIPREAEALGAALSVATRSEVVLLAARVDEVDGEIAGQVKARRYRGGQVADEPPPGLVLAQADQVAERLLIGLVQAPEVPGYVSSADLAKPAGRSFFGRRRKGGDDA</sequence>
<accession>A0A5C5BG20</accession>
<feature type="compositionally biased region" description="Basic and acidic residues" evidence="1">
    <location>
        <begin position="1"/>
        <end position="12"/>
    </location>
</feature>
<dbReference type="OrthoDB" id="3268823at2"/>
<organism evidence="2 3">
    <name type="scientific">Miniimonas arenae</name>
    <dbReference type="NCBI Taxonomy" id="676201"/>
    <lineage>
        <taxon>Bacteria</taxon>
        <taxon>Bacillati</taxon>
        <taxon>Actinomycetota</taxon>
        <taxon>Actinomycetes</taxon>
        <taxon>Micrococcales</taxon>
        <taxon>Beutenbergiaceae</taxon>
        <taxon>Miniimonas</taxon>
    </lineage>
</organism>
<protein>
    <submittedName>
        <fullName evidence="2">Uncharacterized protein</fullName>
    </submittedName>
</protein>
<proteinExistence type="predicted"/>
<reference evidence="2 3" key="1">
    <citation type="submission" date="2019-06" db="EMBL/GenBank/DDBJ databases">
        <title>Draft genome sequence of Miniimonas arenae KCTC 19750T isolated from sea sand.</title>
        <authorList>
            <person name="Park S.-J."/>
        </authorList>
    </citation>
    <scope>NUCLEOTIDE SEQUENCE [LARGE SCALE GENOMIC DNA]</scope>
    <source>
        <strain evidence="2 3">KCTC 19750</strain>
    </source>
</reference>
<feature type="compositionally biased region" description="Low complexity" evidence="1">
    <location>
        <begin position="48"/>
        <end position="69"/>
    </location>
</feature>
<dbReference type="AlphaFoldDB" id="A0A5C5BG20"/>
<keyword evidence="3" id="KW-1185">Reference proteome</keyword>
<evidence type="ECO:0000256" key="1">
    <source>
        <dbReference type="SAM" id="MobiDB-lite"/>
    </source>
</evidence>
<dbReference type="RefSeq" id="WP_139985298.1">
    <property type="nucleotide sequence ID" value="NZ_VENP01000001.1"/>
</dbReference>
<dbReference type="EMBL" id="VENP01000001">
    <property type="protein sequence ID" value="TNU77230.1"/>
    <property type="molecule type" value="Genomic_DNA"/>
</dbReference>
<dbReference type="Proteomes" id="UP000313849">
    <property type="component" value="Unassembled WGS sequence"/>
</dbReference>
<evidence type="ECO:0000313" key="3">
    <source>
        <dbReference type="Proteomes" id="UP000313849"/>
    </source>
</evidence>
<comment type="caution">
    <text evidence="2">The sequence shown here is derived from an EMBL/GenBank/DDBJ whole genome shotgun (WGS) entry which is preliminary data.</text>
</comment>
<feature type="compositionally biased region" description="Low complexity" evidence="1">
    <location>
        <begin position="77"/>
        <end position="90"/>
    </location>
</feature>